<comment type="caution">
    <text evidence="3">The sequence shown here is derived from an EMBL/GenBank/DDBJ whole genome shotgun (WGS) entry which is preliminary data.</text>
</comment>
<evidence type="ECO:0000313" key="4">
    <source>
        <dbReference type="Proteomes" id="UP000480275"/>
    </source>
</evidence>
<feature type="domain" description="NADH:ubiquinone oxidoreductase intermediate-associated protein 30" evidence="2">
    <location>
        <begin position="4"/>
        <end position="160"/>
    </location>
</feature>
<evidence type="ECO:0000256" key="1">
    <source>
        <dbReference type="ARBA" id="ARBA00007884"/>
    </source>
</evidence>
<proteinExistence type="inferred from homology"/>
<evidence type="ECO:0000259" key="2">
    <source>
        <dbReference type="Pfam" id="PF08547"/>
    </source>
</evidence>
<name>A0A6L5JUF2_RHOTE</name>
<dbReference type="Pfam" id="PF08547">
    <property type="entry name" value="CIA30"/>
    <property type="match status" value="1"/>
</dbReference>
<accession>A0A6L5JUF2</accession>
<dbReference type="PANTHER" id="PTHR13194">
    <property type="entry name" value="COMPLEX I INTERMEDIATE-ASSOCIATED PROTEIN 30"/>
    <property type="match status" value="1"/>
</dbReference>
<organism evidence="3 4">
    <name type="scientific">Rhodocyclus tenuis</name>
    <name type="common">Rhodospirillum tenue</name>
    <dbReference type="NCBI Taxonomy" id="1066"/>
    <lineage>
        <taxon>Bacteria</taxon>
        <taxon>Pseudomonadati</taxon>
        <taxon>Pseudomonadota</taxon>
        <taxon>Betaproteobacteria</taxon>
        <taxon>Rhodocyclales</taxon>
        <taxon>Rhodocyclaceae</taxon>
        <taxon>Rhodocyclus</taxon>
    </lineage>
</organism>
<gene>
    <name evidence="3" type="ORF">GHK24_03515</name>
</gene>
<evidence type="ECO:0000313" key="3">
    <source>
        <dbReference type="EMBL" id="MQY50849.1"/>
    </source>
</evidence>
<dbReference type="PANTHER" id="PTHR13194:SF19">
    <property type="entry name" value="NAD(P)-BINDING ROSSMANN-FOLD SUPERFAMILY PROTEIN"/>
    <property type="match status" value="1"/>
</dbReference>
<dbReference type="Proteomes" id="UP000480275">
    <property type="component" value="Unassembled WGS sequence"/>
</dbReference>
<dbReference type="InterPro" id="IPR039131">
    <property type="entry name" value="NDUFAF1"/>
</dbReference>
<dbReference type="AlphaFoldDB" id="A0A6L5JUF2"/>
<reference evidence="3 4" key="1">
    <citation type="submission" date="2019-10" db="EMBL/GenBank/DDBJ databases">
        <title>Whole-genome sequence of the purple nonsulfur photosynthetic bacterium Rhodocyclus tenuis.</title>
        <authorList>
            <person name="Kyndt J.A."/>
            <person name="Meyer T.E."/>
        </authorList>
    </citation>
    <scope>NUCLEOTIDE SEQUENCE [LARGE SCALE GENOMIC DNA]</scope>
    <source>
        <strain evidence="3 4">DSM 110</strain>
    </source>
</reference>
<dbReference type="InterPro" id="IPR013857">
    <property type="entry name" value="NADH-UbQ_OxRdtase-assoc_prot30"/>
</dbReference>
<dbReference type="InterPro" id="IPR008979">
    <property type="entry name" value="Galactose-bd-like_sf"/>
</dbReference>
<dbReference type="SUPFAM" id="SSF49785">
    <property type="entry name" value="Galactose-binding domain-like"/>
    <property type="match status" value="1"/>
</dbReference>
<dbReference type="EMBL" id="WIXJ01000002">
    <property type="protein sequence ID" value="MQY50849.1"/>
    <property type="molecule type" value="Genomic_DNA"/>
</dbReference>
<comment type="similarity">
    <text evidence="1">Belongs to the CIA30 family.</text>
</comment>
<dbReference type="OrthoDB" id="442188at2"/>
<sequence length="166" mass="18171">MLLIDFSDAQASGDWQAIGDRVMGGVSQSVWLPQELSGAACAVFTGVVSLANNGGFASVRSPDVSWDLREYRALRLTARGDGRTYKLSLSDDAAFDSVQHQSMFAAFPGDWQCIDLPFSGFVARRRGRTLIDAPRLDCSAIRRLGLMTELRQGGPFRLELLRVEAV</sequence>
<protein>
    <submittedName>
        <fullName evidence="3">CIA30 family protein</fullName>
    </submittedName>
</protein>